<proteinExistence type="inferred from homology"/>
<evidence type="ECO:0000256" key="7">
    <source>
        <dbReference type="ARBA" id="ARBA00022801"/>
    </source>
</evidence>
<keyword evidence="4" id="KW-1003">Cell membrane</keyword>
<organism evidence="11 12">
    <name type="scientific">Candidatus Portnoybacteria bacterium CG23_combo_of_CG06-09_8_20_14_all_37_13</name>
    <dbReference type="NCBI Taxonomy" id="1974819"/>
    <lineage>
        <taxon>Bacteria</taxon>
        <taxon>Candidatus Portnoyibacteriota</taxon>
    </lineage>
</organism>
<dbReference type="AlphaFoldDB" id="A0A2G9YDR5"/>
<sequence>MFKLLLGFIPGLIWLAIFLYRDRRKPEPGWMIAKIFLYGMLITPAAVIVELAFVKIISGAFYIFLIIAPTEELLKYLVFKLKVAKAKAYDEPIDAMIYMITIALGFATVENIILLLRDGSNPLNLLTLRFLSATLLHALSSGIVGYFIGMKKPVSSGLFWAIAFHGVYNYIALLHDALALPLLAPLLIFVFIVV</sequence>
<keyword evidence="6 10" id="KW-0812">Transmembrane</keyword>
<evidence type="ECO:0000256" key="6">
    <source>
        <dbReference type="ARBA" id="ARBA00022692"/>
    </source>
</evidence>
<keyword evidence="5" id="KW-0645">Protease</keyword>
<dbReference type="InterPro" id="IPR023596">
    <property type="entry name" value="Peptidase_PrsW_arch/bac"/>
</dbReference>
<name>A0A2G9YDR5_9BACT</name>
<evidence type="ECO:0000256" key="4">
    <source>
        <dbReference type="ARBA" id="ARBA00022475"/>
    </source>
</evidence>
<comment type="similarity">
    <text evidence="2">Belongs to the protease PrsW family.</text>
</comment>
<keyword evidence="7" id="KW-0378">Hydrolase</keyword>
<comment type="subcellular location">
    <subcellularLocation>
        <location evidence="1">Cell membrane</location>
        <topology evidence="1">Multi-pass membrane protein</topology>
    </subcellularLocation>
</comment>
<gene>
    <name evidence="11" type="ORF">COX44_00150</name>
</gene>
<dbReference type="Pfam" id="PF13367">
    <property type="entry name" value="PrsW-protease"/>
    <property type="match status" value="1"/>
</dbReference>
<protein>
    <recommendedName>
        <fullName evidence="3">Protease PrsW</fullName>
    </recommendedName>
</protein>
<feature type="transmembrane region" description="Helical" evidence="10">
    <location>
        <begin position="6"/>
        <end position="23"/>
    </location>
</feature>
<comment type="caution">
    <text evidence="11">The sequence shown here is derived from an EMBL/GenBank/DDBJ whole genome shotgun (WGS) entry which is preliminary data.</text>
</comment>
<evidence type="ECO:0000256" key="1">
    <source>
        <dbReference type="ARBA" id="ARBA00004651"/>
    </source>
</evidence>
<evidence type="ECO:0000256" key="9">
    <source>
        <dbReference type="ARBA" id="ARBA00023136"/>
    </source>
</evidence>
<evidence type="ECO:0000256" key="5">
    <source>
        <dbReference type="ARBA" id="ARBA00022670"/>
    </source>
</evidence>
<keyword evidence="8 10" id="KW-1133">Transmembrane helix</keyword>
<reference evidence="11 12" key="1">
    <citation type="submission" date="2017-09" db="EMBL/GenBank/DDBJ databases">
        <title>Depth-based differentiation of microbial function through sediment-hosted aquifers and enrichment of novel symbionts in the deep terrestrial subsurface.</title>
        <authorList>
            <person name="Probst A.J."/>
            <person name="Ladd B."/>
            <person name="Jarett J.K."/>
            <person name="Geller-Mcgrath D.E."/>
            <person name="Sieber C.M."/>
            <person name="Emerson J.B."/>
            <person name="Anantharaman K."/>
            <person name="Thomas B.C."/>
            <person name="Malmstrom R."/>
            <person name="Stieglmeier M."/>
            <person name="Klingl A."/>
            <person name="Woyke T."/>
            <person name="Ryan C.M."/>
            <person name="Banfield J.F."/>
        </authorList>
    </citation>
    <scope>NUCLEOTIDE SEQUENCE [LARGE SCALE GENOMIC DNA]</scope>
    <source>
        <strain evidence="11">CG23_combo_of_CG06-09_8_20_14_all_37_13</strain>
    </source>
</reference>
<evidence type="ECO:0000256" key="8">
    <source>
        <dbReference type="ARBA" id="ARBA00022989"/>
    </source>
</evidence>
<feature type="transmembrane region" description="Helical" evidence="10">
    <location>
        <begin position="168"/>
        <end position="193"/>
    </location>
</feature>
<feature type="transmembrane region" description="Helical" evidence="10">
    <location>
        <begin position="128"/>
        <end position="148"/>
    </location>
</feature>
<dbReference type="GO" id="GO:0005886">
    <property type="term" value="C:plasma membrane"/>
    <property type="evidence" value="ECO:0007669"/>
    <property type="project" value="UniProtKB-SubCell"/>
</dbReference>
<dbReference type="EMBL" id="PCRH01000005">
    <property type="protein sequence ID" value="PIP17389.1"/>
    <property type="molecule type" value="Genomic_DNA"/>
</dbReference>
<evidence type="ECO:0000256" key="2">
    <source>
        <dbReference type="ARBA" id="ARBA00009165"/>
    </source>
</evidence>
<dbReference type="PANTHER" id="PTHR36844">
    <property type="entry name" value="PROTEASE PRSW"/>
    <property type="match status" value="1"/>
</dbReference>
<evidence type="ECO:0000256" key="3">
    <source>
        <dbReference type="ARBA" id="ARBA00018997"/>
    </source>
</evidence>
<accession>A0A2G9YDR5</accession>
<keyword evidence="9 10" id="KW-0472">Membrane</keyword>
<evidence type="ECO:0000256" key="10">
    <source>
        <dbReference type="SAM" id="Phobius"/>
    </source>
</evidence>
<dbReference type="PANTHER" id="PTHR36844:SF1">
    <property type="entry name" value="PROTEASE PRSW"/>
    <property type="match status" value="1"/>
</dbReference>
<dbReference type="InterPro" id="IPR026898">
    <property type="entry name" value="PrsW"/>
</dbReference>
<evidence type="ECO:0000313" key="12">
    <source>
        <dbReference type="Proteomes" id="UP000231480"/>
    </source>
</evidence>
<dbReference type="Proteomes" id="UP000231480">
    <property type="component" value="Unassembled WGS sequence"/>
</dbReference>
<feature type="transmembrane region" description="Helical" evidence="10">
    <location>
        <begin position="95"/>
        <end position="116"/>
    </location>
</feature>
<feature type="transmembrane region" description="Helical" evidence="10">
    <location>
        <begin position="35"/>
        <end position="68"/>
    </location>
</feature>
<dbReference type="GO" id="GO:0006508">
    <property type="term" value="P:proteolysis"/>
    <property type="evidence" value="ECO:0007669"/>
    <property type="project" value="UniProtKB-KW"/>
</dbReference>
<feature type="non-terminal residue" evidence="11">
    <location>
        <position position="194"/>
    </location>
</feature>
<dbReference type="GO" id="GO:0008233">
    <property type="term" value="F:peptidase activity"/>
    <property type="evidence" value="ECO:0007669"/>
    <property type="project" value="UniProtKB-KW"/>
</dbReference>
<dbReference type="PIRSF" id="PIRSF016933">
    <property type="entry name" value="PrsW"/>
    <property type="match status" value="1"/>
</dbReference>
<evidence type="ECO:0000313" key="11">
    <source>
        <dbReference type="EMBL" id="PIP17389.1"/>
    </source>
</evidence>